<protein>
    <submittedName>
        <fullName evidence="1">Uncharacterized protein</fullName>
    </submittedName>
</protein>
<reference evidence="1 2" key="1">
    <citation type="journal article" date="2016" name="Nat. Commun.">
        <title>Thousands of microbial genomes shed light on interconnected biogeochemical processes in an aquifer system.</title>
        <authorList>
            <person name="Anantharaman K."/>
            <person name="Brown C.T."/>
            <person name="Hug L.A."/>
            <person name="Sharon I."/>
            <person name="Castelle C.J."/>
            <person name="Probst A.J."/>
            <person name="Thomas B.C."/>
            <person name="Singh A."/>
            <person name="Wilkins M.J."/>
            <person name="Karaoz U."/>
            <person name="Brodie E.L."/>
            <person name="Williams K.H."/>
            <person name="Hubbard S.S."/>
            <person name="Banfield J.F."/>
        </authorList>
    </citation>
    <scope>NUCLEOTIDE SEQUENCE [LARGE SCALE GENOMIC DNA]</scope>
</reference>
<evidence type="ECO:0000313" key="2">
    <source>
        <dbReference type="Proteomes" id="UP000177167"/>
    </source>
</evidence>
<evidence type="ECO:0000313" key="1">
    <source>
        <dbReference type="EMBL" id="OGN08918.1"/>
    </source>
</evidence>
<organism evidence="1 2">
    <name type="scientific">Candidatus Yanofskybacteria bacterium RIFCSPHIGHO2_02_FULL_41_11</name>
    <dbReference type="NCBI Taxonomy" id="1802675"/>
    <lineage>
        <taxon>Bacteria</taxon>
        <taxon>Candidatus Yanofskyibacteriota</taxon>
    </lineage>
</organism>
<gene>
    <name evidence="1" type="ORF">A3J46_02565</name>
</gene>
<comment type="caution">
    <text evidence="1">The sequence shown here is derived from an EMBL/GenBank/DDBJ whole genome shotgun (WGS) entry which is preliminary data.</text>
</comment>
<accession>A0A1F8F8I0</accession>
<dbReference type="AlphaFoldDB" id="A0A1F8F8I0"/>
<name>A0A1F8F8I0_9BACT</name>
<sequence length="126" mass="14489">MRFEGSKEFPGSIEGTVRFDEETLCALERGLEQNPEVAEQLEEIVGEKAKIFRDILSNTLDPKHRAPIKFVPNDEARTFYSQIAKRKLERIDAEDEDDEDLTCSHSVDEHRRALEIVVEKMTPTVN</sequence>
<dbReference type="EMBL" id="MGJP01000050">
    <property type="protein sequence ID" value="OGN08918.1"/>
    <property type="molecule type" value="Genomic_DNA"/>
</dbReference>
<proteinExistence type="predicted"/>
<dbReference type="Proteomes" id="UP000177167">
    <property type="component" value="Unassembled WGS sequence"/>
</dbReference>